<name>A0ABW3D860_9BACL</name>
<dbReference type="PROSITE" id="PS50885">
    <property type="entry name" value="HAMP"/>
    <property type="match status" value="1"/>
</dbReference>
<dbReference type="Pfam" id="PF02518">
    <property type="entry name" value="HATPase_c"/>
    <property type="match status" value="1"/>
</dbReference>
<feature type="transmembrane region" description="Helical" evidence="9">
    <location>
        <begin position="298"/>
        <end position="320"/>
    </location>
</feature>
<dbReference type="InterPro" id="IPR050640">
    <property type="entry name" value="Bact_2-comp_sensor_kinase"/>
</dbReference>
<dbReference type="InterPro" id="IPR010559">
    <property type="entry name" value="Sig_transdc_His_kin_internal"/>
</dbReference>
<dbReference type="Pfam" id="PF00672">
    <property type="entry name" value="HAMP"/>
    <property type="match status" value="1"/>
</dbReference>
<dbReference type="InterPro" id="IPR003660">
    <property type="entry name" value="HAMP_dom"/>
</dbReference>
<comment type="subcellular location">
    <subcellularLocation>
        <location evidence="1">Cell membrane</location>
        <topology evidence="1">Multi-pass membrane protein</topology>
    </subcellularLocation>
</comment>
<evidence type="ECO:0000256" key="4">
    <source>
        <dbReference type="ARBA" id="ARBA00022679"/>
    </source>
</evidence>
<sequence length="595" mass="69053">MKRFINRITPAKLKYRFFYAFILFVLIPIGGIQIYQFNKLESLIEYRISELNENQLEQIAQSFEMMKSNIILSMLTLENDNNVMAILKTPSQYERVERISMLEERFNTLQTYEYSSYVQYSLTDNYGNHYSSSKSAENGNQVIPEKGFNRLLHEDTSYHLLLRETDRNELWDRSPLFTLFSVVKDANNEPIGMLRIRLDYKEWFKSIAKEISTGQRYFISDADGQIIAQTKNGLPLQNGIVQQLISKQREGGFPTYYIDKTTNALINIRYLPSLDWYIINLFPLDLFLGDLKAMRDQVLVTLYIMFGIFAVITLLISASITRPLQQLQVKMMEMVRKNLKLHLPEDQYKGEILGLHQAFNQMVYDINHLVAQLKIEERQKEAIHSQMLLNQINPHFLLNTLNSIKWIALDDKNETIAEICVSLGKLLESGLNSEVELIYLKDEIDLVGSYVYIQKYRYDNLFDIVYEVDSTLDYALVPKLGLQTLVENAIHHGFYQMESGGIIVVRAYTENKKLHIEVEDNGIGLEYAKQVAFKRSRRGIGLANLRERYRLLFREDAEIKIIPLTRGTKVKLSFPLLISIPYSLGGLSHVENSNC</sequence>
<evidence type="ECO:0000256" key="1">
    <source>
        <dbReference type="ARBA" id="ARBA00004651"/>
    </source>
</evidence>
<dbReference type="Gene3D" id="3.30.450.20">
    <property type="entry name" value="PAS domain"/>
    <property type="match status" value="1"/>
</dbReference>
<evidence type="ECO:0000259" key="10">
    <source>
        <dbReference type="PROSITE" id="PS50885"/>
    </source>
</evidence>
<dbReference type="GO" id="GO:0004673">
    <property type="term" value="F:protein histidine kinase activity"/>
    <property type="evidence" value="ECO:0007669"/>
    <property type="project" value="UniProtKB-EC"/>
</dbReference>
<evidence type="ECO:0000313" key="11">
    <source>
        <dbReference type="EMBL" id="MFD0868503.1"/>
    </source>
</evidence>
<keyword evidence="7 9" id="KW-1133">Transmembrane helix</keyword>
<comment type="caution">
    <text evidence="11">The sequence shown here is derived from an EMBL/GenBank/DDBJ whole genome shotgun (WGS) entry which is preliminary data.</text>
</comment>
<keyword evidence="8 9" id="KW-0472">Membrane</keyword>
<dbReference type="PANTHER" id="PTHR34220">
    <property type="entry name" value="SENSOR HISTIDINE KINASE YPDA"/>
    <property type="match status" value="1"/>
</dbReference>
<proteinExistence type="predicted"/>
<evidence type="ECO:0000256" key="5">
    <source>
        <dbReference type="ARBA" id="ARBA00022692"/>
    </source>
</evidence>
<dbReference type="Proteomes" id="UP001597120">
    <property type="component" value="Unassembled WGS sequence"/>
</dbReference>
<dbReference type="InterPro" id="IPR036890">
    <property type="entry name" value="HATPase_C_sf"/>
</dbReference>
<evidence type="ECO:0000256" key="2">
    <source>
        <dbReference type="ARBA" id="ARBA00022475"/>
    </source>
</evidence>
<evidence type="ECO:0000313" key="12">
    <source>
        <dbReference type="Proteomes" id="UP001597120"/>
    </source>
</evidence>
<keyword evidence="6 11" id="KW-0418">Kinase</keyword>
<dbReference type="SUPFAM" id="SSF55874">
    <property type="entry name" value="ATPase domain of HSP90 chaperone/DNA topoisomerase II/histidine kinase"/>
    <property type="match status" value="1"/>
</dbReference>
<evidence type="ECO:0000256" key="6">
    <source>
        <dbReference type="ARBA" id="ARBA00022777"/>
    </source>
</evidence>
<dbReference type="Gene3D" id="6.10.340.10">
    <property type="match status" value="1"/>
</dbReference>
<dbReference type="SMART" id="SM00304">
    <property type="entry name" value="HAMP"/>
    <property type="match status" value="1"/>
</dbReference>
<dbReference type="PANTHER" id="PTHR34220:SF7">
    <property type="entry name" value="SENSOR HISTIDINE KINASE YPDA"/>
    <property type="match status" value="1"/>
</dbReference>
<feature type="transmembrane region" description="Helical" evidence="9">
    <location>
        <begin position="17"/>
        <end position="37"/>
    </location>
</feature>
<dbReference type="Pfam" id="PF02743">
    <property type="entry name" value="dCache_1"/>
    <property type="match status" value="1"/>
</dbReference>
<dbReference type="RefSeq" id="WP_379286518.1">
    <property type="nucleotide sequence ID" value="NZ_JBHTIU010000013.1"/>
</dbReference>
<evidence type="ECO:0000256" key="7">
    <source>
        <dbReference type="ARBA" id="ARBA00022989"/>
    </source>
</evidence>
<evidence type="ECO:0000256" key="8">
    <source>
        <dbReference type="ARBA" id="ARBA00023136"/>
    </source>
</evidence>
<evidence type="ECO:0000256" key="9">
    <source>
        <dbReference type="SAM" id="Phobius"/>
    </source>
</evidence>
<feature type="domain" description="HAMP" evidence="10">
    <location>
        <begin position="318"/>
        <end position="371"/>
    </location>
</feature>
<gene>
    <name evidence="11" type="ORF">ACFQ03_05035</name>
</gene>
<protein>
    <submittedName>
        <fullName evidence="11">Sensor histidine kinase</fullName>
        <ecNumber evidence="11">2.7.13.3</ecNumber>
    </submittedName>
</protein>
<dbReference type="Gene3D" id="3.30.565.10">
    <property type="entry name" value="Histidine kinase-like ATPase, C-terminal domain"/>
    <property type="match status" value="1"/>
</dbReference>
<dbReference type="InterPro" id="IPR003594">
    <property type="entry name" value="HATPase_dom"/>
</dbReference>
<keyword evidence="2" id="KW-1003">Cell membrane</keyword>
<keyword evidence="4 11" id="KW-0808">Transferase</keyword>
<keyword evidence="3" id="KW-0597">Phosphoprotein</keyword>
<dbReference type="CDD" id="cd06225">
    <property type="entry name" value="HAMP"/>
    <property type="match status" value="1"/>
</dbReference>
<dbReference type="Pfam" id="PF06580">
    <property type="entry name" value="His_kinase"/>
    <property type="match status" value="1"/>
</dbReference>
<dbReference type="InterPro" id="IPR033479">
    <property type="entry name" value="dCache_1"/>
</dbReference>
<dbReference type="SUPFAM" id="SSF158472">
    <property type="entry name" value="HAMP domain-like"/>
    <property type="match status" value="1"/>
</dbReference>
<accession>A0ABW3D860</accession>
<dbReference type="EC" id="2.7.13.3" evidence="11"/>
<dbReference type="EMBL" id="JBHTIU010000013">
    <property type="protein sequence ID" value="MFD0868503.1"/>
    <property type="molecule type" value="Genomic_DNA"/>
</dbReference>
<keyword evidence="5 9" id="KW-0812">Transmembrane</keyword>
<reference evidence="12" key="1">
    <citation type="journal article" date="2019" name="Int. J. Syst. Evol. Microbiol.">
        <title>The Global Catalogue of Microorganisms (GCM) 10K type strain sequencing project: providing services to taxonomists for standard genome sequencing and annotation.</title>
        <authorList>
            <consortium name="The Broad Institute Genomics Platform"/>
            <consortium name="The Broad Institute Genome Sequencing Center for Infectious Disease"/>
            <person name="Wu L."/>
            <person name="Ma J."/>
        </authorList>
    </citation>
    <scope>NUCLEOTIDE SEQUENCE [LARGE SCALE GENOMIC DNA]</scope>
    <source>
        <strain evidence="12">CCUG 57263</strain>
    </source>
</reference>
<evidence type="ECO:0000256" key="3">
    <source>
        <dbReference type="ARBA" id="ARBA00022553"/>
    </source>
</evidence>
<keyword evidence="12" id="KW-1185">Reference proteome</keyword>
<organism evidence="11 12">
    <name type="scientific">Paenibacillus residui</name>
    <dbReference type="NCBI Taxonomy" id="629724"/>
    <lineage>
        <taxon>Bacteria</taxon>
        <taxon>Bacillati</taxon>
        <taxon>Bacillota</taxon>
        <taxon>Bacilli</taxon>
        <taxon>Bacillales</taxon>
        <taxon>Paenibacillaceae</taxon>
        <taxon>Paenibacillus</taxon>
    </lineage>
</organism>